<organism evidence="1 2">
    <name type="scientific">Peptacetobacter hiranonis (strain DSM 13275 / JCM 10541 / KCTC 15199 / TO-931)</name>
    <name type="common">Clostridium hiranonis</name>
    <dbReference type="NCBI Taxonomy" id="500633"/>
    <lineage>
        <taxon>Bacteria</taxon>
        <taxon>Bacillati</taxon>
        <taxon>Bacillota</taxon>
        <taxon>Clostridia</taxon>
        <taxon>Peptostreptococcales</taxon>
        <taxon>Peptostreptococcaceae</taxon>
        <taxon>Peptacetobacter</taxon>
    </lineage>
</organism>
<reference evidence="1 2" key="1">
    <citation type="submission" date="2008-09" db="EMBL/GenBank/DDBJ databases">
        <authorList>
            <person name="Fulton L."/>
            <person name="Clifton S."/>
            <person name="Fulton B."/>
            <person name="Xu J."/>
            <person name="Minx P."/>
            <person name="Pepin K.H."/>
            <person name="Johnson M."/>
            <person name="Thiruvilangam P."/>
            <person name="Bhonagiri V."/>
            <person name="Nash W.E."/>
            <person name="Mardis E.R."/>
            <person name="Wilson R.K."/>
        </authorList>
    </citation>
    <scope>NUCLEOTIDE SEQUENCE [LARGE SCALE GENOMIC DNA]</scope>
    <source>
        <strain evidence="1 2">DSM 13275</strain>
    </source>
</reference>
<evidence type="ECO:0008006" key="3">
    <source>
        <dbReference type="Google" id="ProtNLM"/>
    </source>
</evidence>
<evidence type="ECO:0000313" key="1">
    <source>
        <dbReference type="EMBL" id="EEA84826.1"/>
    </source>
</evidence>
<dbReference type="AlphaFoldDB" id="B6FZZ8"/>
<dbReference type="Gene3D" id="1.10.246.150">
    <property type="match status" value="1"/>
</dbReference>
<dbReference type="CDD" id="cd08054">
    <property type="entry name" value="gp6"/>
    <property type="match status" value="1"/>
</dbReference>
<dbReference type="InterPro" id="IPR021146">
    <property type="entry name" value="Phage_gp6-like_head-tail"/>
</dbReference>
<sequence length="136" mass="15505">MNNQLEEVKMLLNIDDDSKDNIIKFYLNKVNEAIRDYTRIPEDEELPTILLSLATFKVEGIMKAKELNSNNQSQGQTSIAPPGTIKSISTGKTTITYQDTVGDTAIFNFGNKMSSDSLFSKEEKATMNRHRRMRFY</sequence>
<comment type="caution">
    <text evidence="1">The sequence shown here is derived from an EMBL/GenBank/DDBJ whole genome shotgun (WGS) entry which is preliminary data.</text>
</comment>
<dbReference type="RefSeq" id="WP_006440373.1">
    <property type="nucleotide sequence ID" value="NZ_DS995356.1"/>
</dbReference>
<dbReference type="InterPro" id="IPR053746">
    <property type="entry name" value="Viral_HT_Connector_Assembly"/>
</dbReference>
<gene>
    <name evidence="1" type="ORF">CLOHIR_01452</name>
</gene>
<dbReference type="Pfam" id="PF05135">
    <property type="entry name" value="Phage_connect_1"/>
    <property type="match status" value="1"/>
</dbReference>
<dbReference type="Proteomes" id="UP000003178">
    <property type="component" value="Unassembled WGS sequence"/>
</dbReference>
<proteinExistence type="predicted"/>
<dbReference type="STRING" id="500633.CLOHIR_01452"/>
<dbReference type="NCBIfam" id="TIGR01560">
    <property type="entry name" value="put_DNA_pack"/>
    <property type="match status" value="1"/>
</dbReference>
<keyword evidence="2" id="KW-1185">Reference proteome</keyword>
<accession>B6FZZ8</accession>
<protein>
    <recommendedName>
        <fullName evidence="3">Phage gp6-like head-tail connector protein</fullName>
    </recommendedName>
</protein>
<dbReference type="HOGENOM" id="CLU_1871815_0_0_9"/>
<evidence type="ECO:0000313" key="2">
    <source>
        <dbReference type="Proteomes" id="UP000003178"/>
    </source>
</evidence>
<dbReference type="EMBL" id="ABWP01000060">
    <property type="protein sequence ID" value="EEA84826.1"/>
    <property type="molecule type" value="Genomic_DNA"/>
</dbReference>
<name>B6FZZ8_PEPHT</name>
<dbReference type="InterPro" id="IPR006450">
    <property type="entry name" value="Phage_HK97_gp6-like"/>
</dbReference>
<reference evidence="1 2" key="2">
    <citation type="submission" date="2008-10" db="EMBL/GenBank/DDBJ databases">
        <title>Draft genome sequence of Clostridium hiranonis (DSM 13275).</title>
        <authorList>
            <person name="Sudarsanam P."/>
            <person name="Ley R."/>
            <person name="Guruge J."/>
            <person name="Turnbaugh P.J."/>
            <person name="Mahowald M."/>
            <person name="Liep D."/>
            <person name="Gordon J."/>
        </authorList>
    </citation>
    <scope>NUCLEOTIDE SEQUENCE [LARGE SCALE GENOMIC DNA]</scope>
    <source>
        <strain evidence="1 2">DSM 13275</strain>
    </source>
</reference>